<comment type="similarity">
    <text evidence="2">Belongs to the SNF2/RAD54 helicase family. SWR1 subfamily.</text>
</comment>
<comment type="catalytic activity">
    <reaction evidence="17">
        <text>ATP + H2O = ADP + phosphate + H(+)</text>
        <dbReference type="Rhea" id="RHEA:13065"/>
        <dbReference type="ChEBI" id="CHEBI:15377"/>
        <dbReference type="ChEBI" id="CHEBI:15378"/>
        <dbReference type="ChEBI" id="CHEBI:30616"/>
        <dbReference type="ChEBI" id="CHEBI:43474"/>
        <dbReference type="ChEBI" id="CHEBI:456216"/>
        <dbReference type="EC" id="3.6.4.12"/>
    </reaction>
</comment>
<evidence type="ECO:0000313" key="22">
    <source>
        <dbReference type="EMBL" id="KIL00883.1"/>
    </source>
</evidence>
<dbReference type="SMART" id="SM00487">
    <property type="entry name" value="DEXDc"/>
    <property type="match status" value="1"/>
</dbReference>
<dbReference type="HOGENOM" id="CLU_000315_24_3_1"/>
<dbReference type="PANTHER" id="PTHR45685:SF1">
    <property type="entry name" value="HELICASE SRCAP"/>
    <property type="match status" value="1"/>
</dbReference>
<evidence type="ECO:0000256" key="15">
    <source>
        <dbReference type="ARBA" id="ARBA00037570"/>
    </source>
</evidence>
<dbReference type="GO" id="GO:0016887">
    <property type="term" value="F:ATP hydrolysis activity"/>
    <property type="evidence" value="ECO:0007669"/>
    <property type="project" value="TreeGrafter"/>
</dbReference>
<organism evidence="22 23">
    <name type="scientific">Paxillus rubicundulus Ve08.2h10</name>
    <dbReference type="NCBI Taxonomy" id="930991"/>
    <lineage>
        <taxon>Eukaryota</taxon>
        <taxon>Fungi</taxon>
        <taxon>Dikarya</taxon>
        <taxon>Basidiomycota</taxon>
        <taxon>Agaricomycotina</taxon>
        <taxon>Agaricomycetes</taxon>
        <taxon>Agaricomycetidae</taxon>
        <taxon>Boletales</taxon>
        <taxon>Paxilineae</taxon>
        <taxon>Paxillaceae</taxon>
        <taxon>Paxillus</taxon>
    </lineage>
</organism>
<feature type="compositionally biased region" description="Polar residues" evidence="19">
    <location>
        <begin position="190"/>
        <end position="199"/>
    </location>
</feature>
<evidence type="ECO:0000259" key="20">
    <source>
        <dbReference type="PROSITE" id="PS51192"/>
    </source>
</evidence>
<evidence type="ECO:0000256" key="14">
    <source>
        <dbReference type="ARBA" id="ARBA00023242"/>
    </source>
</evidence>
<evidence type="ECO:0000256" key="9">
    <source>
        <dbReference type="ARBA" id="ARBA00022853"/>
    </source>
</evidence>
<keyword evidence="10" id="KW-0805">Transcription regulation</keyword>
<dbReference type="Pfam" id="PF00176">
    <property type="entry name" value="SNF2-rel_dom"/>
    <property type="match status" value="1"/>
</dbReference>
<name>A0A0D0DPB9_9AGAM</name>
<feature type="compositionally biased region" description="Low complexity" evidence="19">
    <location>
        <begin position="667"/>
        <end position="678"/>
    </location>
</feature>
<feature type="region of interest" description="Disordered" evidence="19">
    <location>
        <begin position="774"/>
        <end position="794"/>
    </location>
</feature>
<evidence type="ECO:0000256" key="4">
    <source>
        <dbReference type="ARBA" id="ARBA00012551"/>
    </source>
</evidence>
<feature type="region of interest" description="Disordered" evidence="19">
    <location>
        <begin position="559"/>
        <end position="631"/>
    </location>
</feature>
<keyword evidence="14" id="KW-0539">Nucleus</keyword>
<accession>A0A0D0DPB9</accession>
<feature type="compositionally biased region" description="Acidic residues" evidence="19">
    <location>
        <begin position="529"/>
        <end position="546"/>
    </location>
</feature>
<dbReference type="InterPro" id="IPR014001">
    <property type="entry name" value="Helicase_ATP-bd"/>
</dbReference>
<evidence type="ECO:0000256" key="3">
    <source>
        <dbReference type="ARBA" id="ARBA00011826"/>
    </source>
</evidence>
<gene>
    <name evidence="22" type="ORF">PAXRUDRAFT_29505</name>
</gene>
<comment type="subunit">
    <text evidence="3">Component of the SWR1 chromatin-remodeling complex.</text>
</comment>
<dbReference type="GO" id="GO:0003678">
    <property type="term" value="F:DNA helicase activity"/>
    <property type="evidence" value="ECO:0007669"/>
    <property type="project" value="UniProtKB-EC"/>
</dbReference>
<evidence type="ECO:0000256" key="6">
    <source>
        <dbReference type="ARBA" id="ARBA00022801"/>
    </source>
</evidence>
<dbReference type="InterPro" id="IPR038718">
    <property type="entry name" value="SNF2-like_sf"/>
</dbReference>
<evidence type="ECO:0000256" key="12">
    <source>
        <dbReference type="ARBA" id="ARBA00023159"/>
    </source>
</evidence>
<evidence type="ECO:0000256" key="10">
    <source>
        <dbReference type="ARBA" id="ARBA00023015"/>
    </source>
</evidence>
<keyword evidence="23" id="KW-1185">Reference proteome</keyword>
<reference evidence="23" key="2">
    <citation type="submission" date="2015-01" db="EMBL/GenBank/DDBJ databases">
        <title>Evolutionary Origins and Diversification of the Mycorrhizal Mutualists.</title>
        <authorList>
            <consortium name="DOE Joint Genome Institute"/>
            <consortium name="Mycorrhizal Genomics Consortium"/>
            <person name="Kohler A."/>
            <person name="Kuo A."/>
            <person name="Nagy L.G."/>
            <person name="Floudas D."/>
            <person name="Copeland A."/>
            <person name="Barry K.W."/>
            <person name="Cichocki N."/>
            <person name="Veneault-Fourrey C."/>
            <person name="LaButti K."/>
            <person name="Lindquist E.A."/>
            <person name="Lipzen A."/>
            <person name="Lundell T."/>
            <person name="Morin E."/>
            <person name="Murat C."/>
            <person name="Riley R."/>
            <person name="Ohm R."/>
            <person name="Sun H."/>
            <person name="Tunlid A."/>
            <person name="Henrissat B."/>
            <person name="Grigoriev I.V."/>
            <person name="Hibbett D.S."/>
            <person name="Martin F."/>
        </authorList>
    </citation>
    <scope>NUCLEOTIDE SEQUENCE [LARGE SCALE GENOMIC DNA]</scope>
    <source>
        <strain evidence="23">Ve08.2h10</strain>
    </source>
</reference>
<dbReference type="EC" id="3.6.4.12" evidence="4"/>
<reference evidence="22 23" key="1">
    <citation type="submission" date="2014-04" db="EMBL/GenBank/DDBJ databases">
        <authorList>
            <consortium name="DOE Joint Genome Institute"/>
            <person name="Kuo A."/>
            <person name="Kohler A."/>
            <person name="Jargeat P."/>
            <person name="Nagy L.G."/>
            <person name="Floudas D."/>
            <person name="Copeland A."/>
            <person name="Barry K.W."/>
            <person name="Cichocki N."/>
            <person name="Veneault-Fourrey C."/>
            <person name="LaButti K."/>
            <person name="Lindquist E.A."/>
            <person name="Lipzen A."/>
            <person name="Lundell T."/>
            <person name="Morin E."/>
            <person name="Murat C."/>
            <person name="Sun H."/>
            <person name="Tunlid A."/>
            <person name="Henrissat B."/>
            <person name="Grigoriev I.V."/>
            <person name="Hibbett D.S."/>
            <person name="Martin F."/>
            <person name="Nordberg H.P."/>
            <person name="Cantor M.N."/>
            <person name="Hua S.X."/>
        </authorList>
    </citation>
    <scope>NUCLEOTIDE SEQUENCE [LARGE SCALE GENOMIC DNA]</scope>
    <source>
        <strain evidence="22 23">Ve08.2h10</strain>
    </source>
</reference>
<dbReference type="FunCoup" id="A0A0D0DPB9">
    <property type="interactions" value="440"/>
</dbReference>
<feature type="region of interest" description="Disordered" evidence="19">
    <location>
        <begin position="504"/>
        <end position="547"/>
    </location>
</feature>
<dbReference type="OrthoDB" id="372624at2759"/>
<dbReference type="GO" id="GO:0005524">
    <property type="term" value="F:ATP binding"/>
    <property type="evidence" value="ECO:0007669"/>
    <property type="project" value="UniProtKB-KW"/>
</dbReference>
<evidence type="ECO:0000256" key="16">
    <source>
        <dbReference type="ARBA" id="ARBA00040599"/>
    </source>
</evidence>
<comment type="subcellular location">
    <subcellularLocation>
        <location evidence="1">Nucleus</location>
    </subcellularLocation>
</comment>
<dbReference type="PANTHER" id="PTHR45685">
    <property type="entry name" value="HELICASE SRCAP-RELATED"/>
    <property type="match status" value="1"/>
</dbReference>
<dbReference type="GO" id="GO:0042393">
    <property type="term" value="F:histone binding"/>
    <property type="evidence" value="ECO:0007669"/>
    <property type="project" value="TreeGrafter"/>
</dbReference>
<dbReference type="Gene3D" id="3.40.50.10810">
    <property type="entry name" value="Tandem AAA-ATPase domain"/>
    <property type="match status" value="1"/>
</dbReference>
<keyword evidence="9" id="KW-0156">Chromatin regulator</keyword>
<feature type="region of interest" description="Disordered" evidence="19">
    <location>
        <begin position="1578"/>
        <end position="1619"/>
    </location>
</feature>
<dbReference type="InterPro" id="IPR001650">
    <property type="entry name" value="Helicase_C-like"/>
</dbReference>
<feature type="region of interest" description="Disordered" evidence="19">
    <location>
        <begin position="108"/>
        <end position="148"/>
    </location>
</feature>
<feature type="domain" description="Helicase C-terminal" evidence="21">
    <location>
        <begin position="1380"/>
        <end position="1533"/>
    </location>
</feature>
<dbReference type="InterPro" id="IPR050520">
    <property type="entry name" value="INO80/SWR1_helicase"/>
</dbReference>
<sequence length="1639" mass="182390">MVIGEGSGVSEEEVANERTRMLVDRQAELDRVLDKHDDTVREVFHLEKFVTLLEYDPKVAKRDDSVVFQEYKSKYDLLERASAPAGPSRSTRRAHIQRVLDLTLSSPVSHNNVSTKADVRRAPPPEPQTYPMLSSKAKGKQRAVDLPPSAPEACFRTPLDIDSSVQNGQARSKHRVIALGPLLPEDAPPSLSTMAQAQKRSNISITSPTSSPVPKKKRKSVVELDEGISHPRRSGRSVAGSSKQPEASTTSRIADVHSHPSKEPPPLPRTSIKRVRLIVRKPPPSYTNPRQKPLPPKFNSSLTDFLSSYTTLNNQDQTAESLDALAHNEASLREKIAKLYKQGRFVPYLYGDSFKEGFSATGTGTAAFASGKSTPVVNSNMRDPRRSQDAWEHIVETIVQRGRHGGQLAKGRHIASQVASRVQAYWDQSAVREDRARVQEEKRVRALAKATVKMIVAEWKKAVFYIREEGRVRAQAEEMRRGHEHLDAILDQSGQILETQQVDLAKGDVSRSRSRSSSVSAIGWGRESEESEEDNEEGSAADESAEEFAGVDMEEGLDVDVGAGAGDDEDALVSGGEEGTTGGGEDESDEVSSDEEDGETTHALLGMSRSEEDVPATGDTAPLGSTPVRMDADIVNHESASARLPSAFGIDQSVVPLQSEPAVTDEAAASPSAPSDVDSITRTPTFEGAQSPVLESFYDYPTRDTPSPASSVIEHDTVPSVKDGDVPVPDPDSVSQTALAASVGGAAGADPAAVGSEVVSFPVAMKIEQIVHGREKGQTNGASQHDRSFPSESIPEDASMLTTQIADEPMEDIQSEEFARIPEYLKQFAVAPVNWSPEDKITPPLLLRGVLRPYQQAGLEWLASLHSNKLNGILADEMGLGKTIQTIALLAHLACHRGIWGPHLIIVPTSVLLNWEMEFKKFLPGFKILSYHGSTKRRKELRQGWYNKHHFNVCITSYTLASRDAHIFKRKMWYYMILDEAHMIKNFKSQRWNILLMFRSFRRLLLTGTPLQNNLTELWALLQFLMSGTNFANLKEFGEWFSNPLEKAIEMGTALDDENLQRVSKLHTVLRPYLLRRLKRDVEKELPSKYEHLVLCPLSKRQRFLYDEFMARAHTREALQSGVYQKIANILMQLRKVCNHPDLFEVRPVVTSFAMARSAVADFEITELLVRRQLLRTEGEGKLNLDLIGLRFVDRQDVSLISALETRRLDATHRLPLISEIPGEPLPKDTRTIAGWRAWRTYQQRAQKVARWAQIGYVNGLRCAHTPIYGQELLRTVKECRRPILSAADPRASYMDTATIVNAMVTSYEQRAKDMSGVIDKFAFATPAVVALDLPRLGLPGCEETIMSCPLVFDSVLHQASVKLQIAIPDPSLLQYDCGKLQELSLLLRQKKVEGHRILIFTQMTRILDILEIFLNFHGYLYLRLDGATKIEDRQYITERFNADARIFCFISSSRSGGVGINLTGADTVIFYDSDFNPQMDRQCEDRAHRIGQIRDVHIYRFISSHTVEEAMLMKANQKRSLDDLVIQRGEFDWRTFFEDDGALTKALGEFEDTEDAQAAVLAAREEDVLEGADKVDFGAEGDADVPDAPSHGEAEAGVQGDADGEDGEQGEDGEGGTVSDYMIGFVRMDYDFFRDWRL</sequence>
<feature type="compositionally biased region" description="Acidic residues" evidence="19">
    <location>
        <begin position="1603"/>
        <end position="1615"/>
    </location>
</feature>
<evidence type="ECO:0000256" key="1">
    <source>
        <dbReference type="ARBA" id="ARBA00004123"/>
    </source>
</evidence>
<dbReference type="Pfam" id="PF00271">
    <property type="entry name" value="Helicase_C"/>
    <property type="match status" value="1"/>
</dbReference>
<feature type="domain" description="Helicase ATP-binding" evidence="20">
    <location>
        <begin position="863"/>
        <end position="1028"/>
    </location>
</feature>
<keyword evidence="13" id="KW-0804">Transcription</keyword>
<feature type="compositionally biased region" description="Low complexity" evidence="19">
    <location>
        <begin position="200"/>
        <end position="213"/>
    </location>
</feature>
<protein>
    <recommendedName>
        <fullName evidence="16">Helicase SWR1</fullName>
        <ecNumber evidence="4">3.6.4.12</ecNumber>
    </recommendedName>
    <alternativeName>
        <fullName evidence="18">Helicase swr1</fullName>
    </alternativeName>
</protein>
<keyword evidence="8" id="KW-0067">ATP-binding</keyword>
<evidence type="ECO:0000259" key="21">
    <source>
        <dbReference type="PROSITE" id="PS51194"/>
    </source>
</evidence>
<dbReference type="InParanoid" id="A0A0D0DPB9"/>
<feature type="compositionally biased region" description="Polar residues" evidence="19">
    <location>
        <begin position="239"/>
        <end position="252"/>
    </location>
</feature>
<evidence type="ECO:0000256" key="18">
    <source>
        <dbReference type="ARBA" id="ARBA00074297"/>
    </source>
</evidence>
<dbReference type="GO" id="GO:0006338">
    <property type="term" value="P:chromatin remodeling"/>
    <property type="evidence" value="ECO:0007669"/>
    <property type="project" value="TreeGrafter"/>
</dbReference>
<dbReference type="InterPro" id="IPR049730">
    <property type="entry name" value="SNF2/RAD54-like_C"/>
</dbReference>
<keyword evidence="6" id="KW-0378">Hydrolase</keyword>
<dbReference type="InterPro" id="IPR000330">
    <property type="entry name" value="SNF2_N"/>
</dbReference>
<keyword evidence="11" id="KW-0238">DNA-binding</keyword>
<dbReference type="PROSITE" id="PS51194">
    <property type="entry name" value="HELICASE_CTER"/>
    <property type="match status" value="1"/>
</dbReference>
<dbReference type="CDD" id="cd18793">
    <property type="entry name" value="SF2_C_SNF"/>
    <property type="match status" value="1"/>
</dbReference>
<dbReference type="InterPro" id="IPR027417">
    <property type="entry name" value="P-loop_NTPase"/>
</dbReference>
<dbReference type="FunFam" id="3.40.50.10810:FF:000051">
    <property type="entry name" value="Helicase SWR1"/>
    <property type="match status" value="1"/>
</dbReference>
<comment type="function">
    <text evidence="15">Catalytic component of the SWR1 complex which mediates the ATP-dependent exchange of histone H2A for the H2A variant HZT1 leading to transcriptional regulation of selected genes by chromatin remodeling.</text>
</comment>
<dbReference type="GO" id="GO:0000812">
    <property type="term" value="C:Swr1 complex"/>
    <property type="evidence" value="ECO:0007669"/>
    <property type="project" value="TreeGrafter"/>
</dbReference>
<dbReference type="STRING" id="930991.A0A0D0DPB9"/>
<evidence type="ECO:0000256" key="5">
    <source>
        <dbReference type="ARBA" id="ARBA00022741"/>
    </source>
</evidence>
<keyword evidence="7" id="KW-0347">Helicase</keyword>
<dbReference type="Gene3D" id="3.40.50.300">
    <property type="entry name" value="P-loop containing nucleotide triphosphate hydrolases"/>
    <property type="match status" value="1"/>
</dbReference>
<dbReference type="GO" id="GO:0003677">
    <property type="term" value="F:DNA binding"/>
    <property type="evidence" value="ECO:0007669"/>
    <property type="project" value="UniProtKB-KW"/>
</dbReference>
<dbReference type="SUPFAM" id="SSF52540">
    <property type="entry name" value="P-loop containing nucleoside triphosphate hydrolases"/>
    <property type="match status" value="2"/>
</dbReference>
<evidence type="ECO:0000256" key="8">
    <source>
        <dbReference type="ARBA" id="ARBA00022840"/>
    </source>
</evidence>
<evidence type="ECO:0000313" key="23">
    <source>
        <dbReference type="Proteomes" id="UP000054538"/>
    </source>
</evidence>
<evidence type="ECO:0000256" key="13">
    <source>
        <dbReference type="ARBA" id="ARBA00023163"/>
    </source>
</evidence>
<evidence type="ECO:0000256" key="11">
    <source>
        <dbReference type="ARBA" id="ARBA00023125"/>
    </source>
</evidence>
<proteinExistence type="inferred from homology"/>
<feature type="region of interest" description="Disordered" evidence="19">
    <location>
        <begin position="661"/>
        <end position="713"/>
    </location>
</feature>
<evidence type="ECO:0000256" key="2">
    <source>
        <dbReference type="ARBA" id="ARBA00009220"/>
    </source>
</evidence>
<keyword evidence="12" id="KW-0010">Activator</keyword>
<evidence type="ECO:0000256" key="17">
    <source>
        <dbReference type="ARBA" id="ARBA00047995"/>
    </source>
</evidence>
<keyword evidence="5" id="KW-0547">Nucleotide-binding</keyword>
<dbReference type="PROSITE" id="PS51192">
    <property type="entry name" value="HELICASE_ATP_BIND_1"/>
    <property type="match status" value="1"/>
</dbReference>
<evidence type="ECO:0000256" key="19">
    <source>
        <dbReference type="SAM" id="MobiDB-lite"/>
    </source>
</evidence>
<dbReference type="Proteomes" id="UP000054538">
    <property type="component" value="Unassembled WGS sequence"/>
</dbReference>
<feature type="region of interest" description="Disordered" evidence="19">
    <location>
        <begin position="182"/>
        <end position="272"/>
    </location>
</feature>
<feature type="compositionally biased region" description="Acidic residues" evidence="19">
    <location>
        <begin position="584"/>
        <end position="598"/>
    </location>
</feature>
<dbReference type="EMBL" id="KN824825">
    <property type="protein sequence ID" value="KIL00883.1"/>
    <property type="molecule type" value="Genomic_DNA"/>
</dbReference>
<evidence type="ECO:0000256" key="7">
    <source>
        <dbReference type="ARBA" id="ARBA00022806"/>
    </source>
</evidence>
<dbReference type="SMART" id="SM00490">
    <property type="entry name" value="HELICc"/>
    <property type="match status" value="1"/>
</dbReference>